<dbReference type="EMBL" id="QXJK01000012">
    <property type="protein sequence ID" value="RIX33737.1"/>
    <property type="molecule type" value="Genomic_DNA"/>
</dbReference>
<proteinExistence type="predicted"/>
<feature type="region of interest" description="Disordered" evidence="3">
    <location>
        <begin position="1"/>
        <end position="27"/>
    </location>
</feature>
<organism evidence="5 6">
    <name type="scientific">Corynebacterium falsenii</name>
    <dbReference type="NCBI Taxonomy" id="108486"/>
    <lineage>
        <taxon>Bacteria</taxon>
        <taxon>Bacillati</taxon>
        <taxon>Actinomycetota</taxon>
        <taxon>Actinomycetes</taxon>
        <taxon>Mycobacteriales</taxon>
        <taxon>Corynebacteriaceae</taxon>
        <taxon>Corynebacterium</taxon>
    </lineage>
</organism>
<evidence type="ECO:0000259" key="4">
    <source>
        <dbReference type="Pfam" id="PF05426"/>
    </source>
</evidence>
<evidence type="ECO:0000256" key="2">
    <source>
        <dbReference type="ARBA" id="ARBA00023239"/>
    </source>
</evidence>
<keyword evidence="6" id="KW-1185">Reference proteome</keyword>
<dbReference type="Gene3D" id="1.50.10.100">
    <property type="entry name" value="Chondroitin AC/alginate lyase"/>
    <property type="match status" value="1"/>
</dbReference>
<feature type="compositionally biased region" description="Polar residues" evidence="3">
    <location>
        <begin position="1"/>
        <end position="18"/>
    </location>
</feature>
<reference evidence="5 6" key="1">
    <citation type="submission" date="2018-09" db="EMBL/GenBank/DDBJ databases">
        <title>Optimization and identification of Corynebacterium falsenii FN1-14 from fish paste.</title>
        <authorList>
            <person name="Daroonpunt R."/>
            <person name="Tanasupawat S."/>
        </authorList>
    </citation>
    <scope>NUCLEOTIDE SEQUENCE [LARGE SCALE GENOMIC DNA]</scope>
    <source>
        <strain evidence="5 6">FN1-14</strain>
    </source>
</reference>
<evidence type="ECO:0000313" key="5">
    <source>
        <dbReference type="EMBL" id="RIX33737.1"/>
    </source>
</evidence>
<accession>A0A418Q583</accession>
<evidence type="ECO:0000313" key="6">
    <source>
        <dbReference type="Proteomes" id="UP000285278"/>
    </source>
</evidence>
<name>A0A418Q583_9CORY</name>
<dbReference type="Proteomes" id="UP000285278">
    <property type="component" value="Unassembled WGS sequence"/>
</dbReference>
<sequence length="410" mass="43936">MPPTSSPGAHNSSSSLWSPATPRHHMPSIGEMRRLSAGRRLGTTLCAMVLMAAPLTACSSDDQGKHSATSQTTASSDSPLASAQGFILTQQDLEKVKSDAGAVAKIRQASSKLGNYTPHAVAELNLPDHYTSTGTDEESDQGSQDLARDANAAYVKALSYLVTGNTDDAGQAQRVLDEWATTLQNVGTVQGKNALNFNGPYLLAAATWVRGVGGWDDSTFAAFTRDQLVPNAELTHPNNHGQWGILLVASSGIFLNDLSLVTRARTQWLKAVPQEIAPDGTLPTEMTRSSTSDYHGGPTKGQRGIAYTHYALLPMSVAAQIFDVASNPVWDSDGGQRMGKALGVVAGWVNDPKSFPYYASNDGKLPDLHNDGYFALLLRHYPNAIAQQVLEQSAPEGDRFWLATLFPVER</sequence>
<feature type="compositionally biased region" description="Low complexity" evidence="3">
    <location>
        <begin position="67"/>
        <end position="78"/>
    </location>
</feature>
<dbReference type="GO" id="GO:0042597">
    <property type="term" value="C:periplasmic space"/>
    <property type="evidence" value="ECO:0007669"/>
    <property type="project" value="InterPro"/>
</dbReference>
<dbReference type="InterPro" id="IPR008397">
    <property type="entry name" value="Alginate_lyase_dom"/>
</dbReference>
<feature type="domain" description="Alginate lyase" evidence="4">
    <location>
        <begin position="121"/>
        <end position="355"/>
    </location>
</feature>
<dbReference type="SUPFAM" id="SSF48230">
    <property type="entry name" value="Chondroitin AC/alginate lyase"/>
    <property type="match status" value="1"/>
</dbReference>
<keyword evidence="1" id="KW-0732">Signal</keyword>
<protein>
    <recommendedName>
        <fullName evidence="4">Alginate lyase domain-containing protein</fullName>
    </recommendedName>
</protein>
<keyword evidence="2" id="KW-0456">Lyase</keyword>
<dbReference type="Pfam" id="PF05426">
    <property type="entry name" value="Alginate_lyase"/>
    <property type="match status" value="1"/>
</dbReference>
<dbReference type="AlphaFoldDB" id="A0A418Q583"/>
<dbReference type="GO" id="GO:0016829">
    <property type="term" value="F:lyase activity"/>
    <property type="evidence" value="ECO:0007669"/>
    <property type="project" value="UniProtKB-KW"/>
</dbReference>
<evidence type="ECO:0000256" key="1">
    <source>
        <dbReference type="ARBA" id="ARBA00022729"/>
    </source>
</evidence>
<feature type="region of interest" description="Disordered" evidence="3">
    <location>
        <begin position="58"/>
        <end position="79"/>
    </location>
</feature>
<dbReference type="InterPro" id="IPR008929">
    <property type="entry name" value="Chondroitin_lyas"/>
</dbReference>
<evidence type="ECO:0000256" key="3">
    <source>
        <dbReference type="SAM" id="MobiDB-lite"/>
    </source>
</evidence>
<dbReference type="OrthoDB" id="5048491at2"/>
<gene>
    <name evidence="5" type="ORF">D3M95_09455</name>
</gene>
<feature type="compositionally biased region" description="Polar residues" evidence="3">
    <location>
        <begin position="284"/>
        <end position="293"/>
    </location>
</feature>
<feature type="region of interest" description="Disordered" evidence="3">
    <location>
        <begin position="279"/>
        <end position="299"/>
    </location>
</feature>
<comment type="caution">
    <text evidence="5">The sequence shown here is derived from an EMBL/GenBank/DDBJ whole genome shotgun (WGS) entry which is preliminary data.</text>
</comment>